<sequence>MHTVDRLGRSGTDSTDREGLWRLTEGAVITGRLTRDGGLHVAFGPSGPGLQNGFVEEQTNLVDVRSGFSVIQGVEDQIKRVKPGQWEHIGLIDGVLVRHQLRVVEVEPGDSLNSSGGFRLFDVLMSEKELTVQVG</sequence>
<organism evidence="1 2">
    <name type="scientific">Wickerhamomyces pijperi</name>
    <name type="common">Yeast</name>
    <name type="synonym">Pichia pijperi</name>
    <dbReference type="NCBI Taxonomy" id="599730"/>
    <lineage>
        <taxon>Eukaryota</taxon>
        <taxon>Fungi</taxon>
        <taxon>Dikarya</taxon>
        <taxon>Ascomycota</taxon>
        <taxon>Saccharomycotina</taxon>
        <taxon>Saccharomycetes</taxon>
        <taxon>Phaffomycetales</taxon>
        <taxon>Wickerhamomycetaceae</taxon>
        <taxon>Wickerhamomyces</taxon>
    </lineage>
</organism>
<comment type="caution">
    <text evidence="1">The sequence shown here is derived from an EMBL/GenBank/DDBJ whole genome shotgun (WGS) entry which is preliminary data.</text>
</comment>
<reference evidence="1" key="1">
    <citation type="journal article" date="2021" name="Open Biol.">
        <title>Shared evolutionary footprints suggest mitochondrial oxidative damage underlies multiple complex I losses in fungi.</title>
        <authorList>
            <person name="Schikora-Tamarit M.A."/>
            <person name="Marcet-Houben M."/>
            <person name="Nosek J."/>
            <person name="Gabaldon T."/>
        </authorList>
    </citation>
    <scope>NUCLEOTIDE SEQUENCE</scope>
    <source>
        <strain evidence="1">CBS2887</strain>
    </source>
</reference>
<proteinExistence type="predicted"/>
<dbReference type="EMBL" id="JAEUBG010002274">
    <property type="protein sequence ID" value="KAH3684901.1"/>
    <property type="molecule type" value="Genomic_DNA"/>
</dbReference>
<reference evidence="1" key="2">
    <citation type="submission" date="2021-01" db="EMBL/GenBank/DDBJ databases">
        <authorList>
            <person name="Schikora-Tamarit M.A."/>
        </authorList>
    </citation>
    <scope>NUCLEOTIDE SEQUENCE</scope>
    <source>
        <strain evidence="1">CBS2887</strain>
    </source>
</reference>
<evidence type="ECO:0000313" key="2">
    <source>
        <dbReference type="Proteomes" id="UP000774326"/>
    </source>
</evidence>
<evidence type="ECO:0000313" key="1">
    <source>
        <dbReference type="EMBL" id="KAH3684901.1"/>
    </source>
</evidence>
<gene>
    <name evidence="1" type="ORF">WICPIJ_004125</name>
</gene>
<protein>
    <submittedName>
        <fullName evidence="1">Uncharacterized protein</fullName>
    </submittedName>
</protein>
<dbReference type="Proteomes" id="UP000774326">
    <property type="component" value="Unassembled WGS sequence"/>
</dbReference>
<keyword evidence="2" id="KW-1185">Reference proteome</keyword>
<name>A0A9P8TN25_WICPI</name>
<dbReference type="AlphaFoldDB" id="A0A9P8TN25"/>
<accession>A0A9P8TN25</accession>